<keyword evidence="1" id="KW-0479">Metal-binding</keyword>
<comment type="caution">
    <text evidence="7">The sequence shown here is derived from an EMBL/GenBank/DDBJ whole genome shotgun (WGS) entry which is preliminary data.</text>
</comment>
<evidence type="ECO:0000313" key="6">
    <source>
        <dbReference type="EMBL" id="KAG5179902.1"/>
    </source>
</evidence>
<dbReference type="EMBL" id="JAFCMP010000236">
    <property type="protein sequence ID" value="KAG5182524.1"/>
    <property type="molecule type" value="Genomic_DNA"/>
</dbReference>
<keyword evidence="3" id="KW-0862">Zinc</keyword>
<dbReference type="EMBL" id="JAFCMP010000440">
    <property type="protein sequence ID" value="KAG5179902.1"/>
    <property type="molecule type" value="Genomic_DNA"/>
</dbReference>
<dbReference type="SUPFAM" id="SSF144232">
    <property type="entry name" value="HIT/MYND zinc finger-like"/>
    <property type="match status" value="1"/>
</dbReference>
<evidence type="ECO:0000256" key="4">
    <source>
        <dbReference type="PROSITE-ProRule" id="PRU00134"/>
    </source>
</evidence>
<dbReference type="OrthoDB" id="3056838at2759"/>
<evidence type="ECO:0000313" key="7">
    <source>
        <dbReference type="EMBL" id="KAG5182524.1"/>
    </source>
</evidence>
<dbReference type="Pfam" id="PF01753">
    <property type="entry name" value="zf-MYND"/>
    <property type="match status" value="1"/>
</dbReference>
<protein>
    <recommendedName>
        <fullName evidence="5">MYND-type domain-containing protein</fullName>
    </recommendedName>
</protein>
<evidence type="ECO:0000313" key="9">
    <source>
        <dbReference type="Proteomes" id="UP000664859"/>
    </source>
</evidence>
<dbReference type="InterPro" id="IPR002893">
    <property type="entry name" value="Znf_MYND"/>
</dbReference>
<feature type="domain" description="MYND-type" evidence="5">
    <location>
        <begin position="77"/>
        <end position="119"/>
    </location>
</feature>
<keyword evidence="2 4" id="KW-0863">Zinc-finger</keyword>
<name>A0A835Z3P7_9STRA</name>
<keyword evidence="9" id="KW-1185">Reference proteome</keyword>
<dbReference type="PROSITE" id="PS50865">
    <property type="entry name" value="ZF_MYND_2"/>
    <property type="match status" value="1"/>
</dbReference>
<accession>A0A835Z3P7</accession>
<dbReference type="GO" id="GO:0008270">
    <property type="term" value="F:zinc ion binding"/>
    <property type="evidence" value="ECO:0007669"/>
    <property type="project" value="UniProtKB-KW"/>
</dbReference>
<dbReference type="Gene3D" id="6.10.140.2220">
    <property type="match status" value="1"/>
</dbReference>
<sequence length="278" mass="30019">MSSAKAATAADGGSKKKIGTKELEAKVQEGLDIVQQIETGRADGMVFHFEGDLLFELSGDKAVAKAPPGLQLHKCQKPTCENTETMGGKPFNQCSGCGSRYCCRECQVSDWKSLHKPMCAQLKALSAGAKVDKRDAVSRTLSKVRLYLCPFAVCHGSAIGPGFVFVQSPNSLLELNYMGPVTSAGRALQRSLVLHYMSPGEFVEAVMQDDFELMTVRTPLEAAIAAADAQREVVVLMRARCGYICVVTMPLVPEIAVCRALAGDYEGRDALQLNLDEH</sequence>
<proteinExistence type="predicted"/>
<evidence type="ECO:0000256" key="1">
    <source>
        <dbReference type="ARBA" id="ARBA00022723"/>
    </source>
</evidence>
<dbReference type="AlphaFoldDB" id="A0A835Z3P7"/>
<evidence type="ECO:0000256" key="3">
    <source>
        <dbReference type="ARBA" id="ARBA00022833"/>
    </source>
</evidence>
<evidence type="ECO:0000259" key="5">
    <source>
        <dbReference type="PROSITE" id="PS50865"/>
    </source>
</evidence>
<gene>
    <name evidence="6" type="ORF">JKP88DRAFT_256232</name>
    <name evidence="8" type="ORF">JKP88DRAFT_297774</name>
    <name evidence="7" type="ORF">JKP88DRAFT_318680</name>
</gene>
<dbReference type="Proteomes" id="UP000664859">
    <property type="component" value="Unassembled WGS sequence"/>
</dbReference>
<reference evidence="7" key="1">
    <citation type="submission" date="2021-02" db="EMBL/GenBank/DDBJ databases">
        <title>First Annotated Genome of the Yellow-green Alga Tribonema minus.</title>
        <authorList>
            <person name="Mahan K.M."/>
        </authorList>
    </citation>
    <scope>NUCLEOTIDE SEQUENCE</scope>
    <source>
        <strain evidence="7">UTEX B ZZ1240</strain>
    </source>
</reference>
<organism evidence="7 9">
    <name type="scientific">Tribonema minus</name>
    <dbReference type="NCBI Taxonomy" id="303371"/>
    <lineage>
        <taxon>Eukaryota</taxon>
        <taxon>Sar</taxon>
        <taxon>Stramenopiles</taxon>
        <taxon>Ochrophyta</taxon>
        <taxon>PX clade</taxon>
        <taxon>Xanthophyceae</taxon>
        <taxon>Tribonematales</taxon>
        <taxon>Tribonemataceae</taxon>
        <taxon>Tribonema</taxon>
    </lineage>
</organism>
<dbReference type="EMBL" id="JAFCMP010000028">
    <property type="protein sequence ID" value="KAG5190751.1"/>
    <property type="molecule type" value="Genomic_DNA"/>
</dbReference>
<evidence type="ECO:0000256" key="2">
    <source>
        <dbReference type="ARBA" id="ARBA00022771"/>
    </source>
</evidence>
<evidence type="ECO:0000313" key="8">
    <source>
        <dbReference type="EMBL" id="KAG5190751.1"/>
    </source>
</evidence>